<protein>
    <submittedName>
        <fullName evidence="6">CCHC-type domain-containing protein</fullName>
    </submittedName>
</protein>
<evidence type="ECO:0000256" key="1">
    <source>
        <dbReference type="PROSITE-ProRule" id="PRU00047"/>
    </source>
</evidence>
<organism evidence="6">
    <name type="scientific">Schistosoma curassoni</name>
    <dbReference type="NCBI Taxonomy" id="6186"/>
    <lineage>
        <taxon>Eukaryota</taxon>
        <taxon>Metazoa</taxon>
        <taxon>Spiralia</taxon>
        <taxon>Lophotrochozoa</taxon>
        <taxon>Platyhelminthes</taxon>
        <taxon>Trematoda</taxon>
        <taxon>Digenea</taxon>
        <taxon>Strigeidida</taxon>
        <taxon>Schistosomatoidea</taxon>
        <taxon>Schistosomatidae</taxon>
        <taxon>Schistosoma</taxon>
    </lineage>
</organism>
<sequence length="170" mass="18905">MSGSRPVKQEQHIYDSKTSGTQNNCQPTPRRKISKGIKNSTALRHPNPVHAQGYADNSLRSCNVFHEDGDKFGQFLSCGRFRSFNSCQFRNSKCFKCGDVGHIQSNCNTTTHLAATNIKSCNSNSIKSSIYYDDLSLSTISKDSVESYSSLELIETQNPCETTVSNQSIY</sequence>
<evidence type="ECO:0000313" key="6">
    <source>
        <dbReference type="WBParaSite" id="SCUD_0000982901-mRNA-1"/>
    </source>
</evidence>
<keyword evidence="1" id="KW-0862">Zinc</keyword>
<feature type="region of interest" description="Disordered" evidence="2">
    <location>
        <begin position="1"/>
        <end position="31"/>
    </location>
</feature>
<dbReference type="SMART" id="SM00343">
    <property type="entry name" value="ZnF_C2HC"/>
    <property type="match status" value="1"/>
</dbReference>
<dbReference type="WBParaSite" id="SCUD_0000982901-mRNA-1">
    <property type="protein sequence ID" value="SCUD_0000982901-mRNA-1"/>
    <property type="gene ID" value="SCUD_0000982901"/>
</dbReference>
<feature type="domain" description="CCHC-type" evidence="3">
    <location>
        <begin position="93"/>
        <end position="107"/>
    </location>
</feature>
<keyword evidence="1" id="KW-0479">Metal-binding</keyword>
<name>A0A183K4A9_9TREM</name>
<feature type="compositionally biased region" description="Polar residues" evidence="2">
    <location>
        <begin position="16"/>
        <end position="27"/>
    </location>
</feature>
<gene>
    <name evidence="4" type="ORF">SCUD_LOCUS9829</name>
</gene>
<reference evidence="4 5" key="2">
    <citation type="submission" date="2018-11" db="EMBL/GenBank/DDBJ databases">
        <authorList>
            <consortium name="Pathogen Informatics"/>
        </authorList>
    </citation>
    <scope>NUCLEOTIDE SEQUENCE [LARGE SCALE GENOMIC DNA]</scope>
    <source>
        <strain evidence="4">Dakar</strain>
        <strain evidence="5">Dakar, Senegal</strain>
    </source>
</reference>
<dbReference type="InterPro" id="IPR001878">
    <property type="entry name" value="Znf_CCHC"/>
</dbReference>
<dbReference type="EMBL" id="UZAK01033438">
    <property type="protein sequence ID" value="VDP37238.1"/>
    <property type="molecule type" value="Genomic_DNA"/>
</dbReference>
<dbReference type="AlphaFoldDB" id="A0A183K4A9"/>
<keyword evidence="1" id="KW-0863">Zinc-finger</keyword>
<evidence type="ECO:0000259" key="3">
    <source>
        <dbReference type="PROSITE" id="PS50158"/>
    </source>
</evidence>
<accession>A0A183K4A9</accession>
<proteinExistence type="predicted"/>
<dbReference type="Proteomes" id="UP000279833">
    <property type="component" value="Unassembled WGS sequence"/>
</dbReference>
<dbReference type="InterPro" id="IPR036875">
    <property type="entry name" value="Znf_CCHC_sf"/>
</dbReference>
<dbReference type="SUPFAM" id="SSF57756">
    <property type="entry name" value="Retrovirus zinc finger-like domains"/>
    <property type="match status" value="1"/>
</dbReference>
<keyword evidence="5" id="KW-1185">Reference proteome</keyword>
<dbReference type="PROSITE" id="PS50158">
    <property type="entry name" value="ZF_CCHC"/>
    <property type="match status" value="1"/>
</dbReference>
<dbReference type="GO" id="GO:0008270">
    <property type="term" value="F:zinc ion binding"/>
    <property type="evidence" value="ECO:0007669"/>
    <property type="project" value="UniProtKB-KW"/>
</dbReference>
<evidence type="ECO:0000256" key="2">
    <source>
        <dbReference type="SAM" id="MobiDB-lite"/>
    </source>
</evidence>
<reference evidence="6" key="1">
    <citation type="submission" date="2016-06" db="UniProtKB">
        <authorList>
            <consortium name="WormBaseParasite"/>
        </authorList>
    </citation>
    <scope>IDENTIFICATION</scope>
</reference>
<dbReference type="Pfam" id="PF00098">
    <property type="entry name" value="zf-CCHC"/>
    <property type="match status" value="1"/>
</dbReference>
<evidence type="ECO:0000313" key="5">
    <source>
        <dbReference type="Proteomes" id="UP000279833"/>
    </source>
</evidence>
<dbReference type="GO" id="GO:0003676">
    <property type="term" value="F:nucleic acid binding"/>
    <property type="evidence" value="ECO:0007669"/>
    <property type="project" value="InterPro"/>
</dbReference>
<evidence type="ECO:0000313" key="4">
    <source>
        <dbReference type="EMBL" id="VDP37238.1"/>
    </source>
</evidence>